<reference evidence="1" key="1">
    <citation type="journal article" date="2021" name="PeerJ">
        <title>Extensive microbial diversity within the chicken gut microbiome revealed by metagenomics and culture.</title>
        <authorList>
            <person name="Gilroy R."/>
            <person name="Ravi A."/>
            <person name="Getino M."/>
            <person name="Pursley I."/>
            <person name="Horton D.L."/>
            <person name="Alikhan N.F."/>
            <person name="Baker D."/>
            <person name="Gharbi K."/>
            <person name="Hall N."/>
            <person name="Watson M."/>
            <person name="Adriaenssens E.M."/>
            <person name="Foster-Nyarko E."/>
            <person name="Jarju S."/>
            <person name="Secka A."/>
            <person name="Antonio M."/>
            <person name="Oren A."/>
            <person name="Chaudhuri R.R."/>
            <person name="La Ragione R."/>
            <person name="Hildebrand F."/>
            <person name="Pallen M.J."/>
        </authorList>
    </citation>
    <scope>NUCLEOTIDE SEQUENCE</scope>
    <source>
        <strain evidence="1">316</strain>
    </source>
</reference>
<organism evidence="1 2">
    <name type="scientific">Methylorubrum populi</name>
    <dbReference type="NCBI Taxonomy" id="223967"/>
    <lineage>
        <taxon>Bacteria</taxon>
        <taxon>Pseudomonadati</taxon>
        <taxon>Pseudomonadota</taxon>
        <taxon>Alphaproteobacteria</taxon>
        <taxon>Hyphomicrobiales</taxon>
        <taxon>Methylobacteriaceae</taxon>
        <taxon>Methylorubrum</taxon>
    </lineage>
</organism>
<dbReference type="AlphaFoldDB" id="A0A921E2G0"/>
<dbReference type="EMBL" id="DYYG01000028">
    <property type="protein sequence ID" value="HJE23746.1"/>
    <property type="molecule type" value="Genomic_DNA"/>
</dbReference>
<evidence type="ECO:0000313" key="2">
    <source>
        <dbReference type="Proteomes" id="UP000742631"/>
    </source>
</evidence>
<reference evidence="1" key="2">
    <citation type="submission" date="2021-09" db="EMBL/GenBank/DDBJ databases">
        <authorList>
            <person name="Gilroy R."/>
        </authorList>
    </citation>
    <scope>NUCLEOTIDE SEQUENCE</scope>
    <source>
        <strain evidence="1">316</strain>
    </source>
</reference>
<dbReference type="Proteomes" id="UP000742631">
    <property type="component" value="Unassembled WGS sequence"/>
</dbReference>
<protein>
    <submittedName>
        <fullName evidence="1">Uncharacterized protein</fullName>
    </submittedName>
</protein>
<evidence type="ECO:0000313" key="1">
    <source>
        <dbReference type="EMBL" id="HJE23746.1"/>
    </source>
</evidence>
<comment type="caution">
    <text evidence="1">The sequence shown here is derived from an EMBL/GenBank/DDBJ whole genome shotgun (WGS) entry which is preliminary data.</text>
</comment>
<accession>A0A921E2G0</accession>
<proteinExistence type="predicted"/>
<sequence>MQYALRFCTSPWIVLKNDANGANCRLLALGAIEEPSRSVFLASTKRIARIDTLTRCIKTRSGRSRTRKTRKIPVPINAPSTTIINDHF</sequence>
<name>A0A921E2G0_9HYPH</name>
<gene>
    <name evidence="1" type="ORF">K8W01_08825</name>
</gene>